<accession>R7W2G6</accession>
<feature type="domain" description="Rieske" evidence="18">
    <location>
        <begin position="91"/>
        <end position="181"/>
    </location>
</feature>
<sequence>MAQLGFDPNLSSHFHVFEFDPNFIGMEVYSSESARWVHKEKGYNEHITLTYPNKLAIFLNGYLHFPAFGSGSGSNAGGITTKDKLGNNILVEDWLKAHGPNDRMLAQGIKGDPTYLVVESDKTLAVCVHFGCVVPWNDAENKFLCPCHGSQYNNQGKVVRGPAPLWLALVHADVDDGRVIFVPWVETDFRTGENPRWNYMYTVYERRETFSWHIVVYHILRALNLCLAEAGHELNVDVCKVEMHKA</sequence>
<evidence type="ECO:0000256" key="11">
    <source>
        <dbReference type="ARBA" id="ARBA00022989"/>
    </source>
</evidence>
<dbReference type="NCBIfam" id="NF010001">
    <property type="entry name" value="PRK13474.1"/>
    <property type="match status" value="1"/>
</dbReference>
<keyword evidence="9" id="KW-1278">Translocase</keyword>
<evidence type="ECO:0000256" key="2">
    <source>
        <dbReference type="ARBA" id="ARBA00010651"/>
    </source>
</evidence>
<dbReference type="Gene3D" id="2.102.10.10">
    <property type="entry name" value="Rieske [2Fe-2S] iron-sulphur domain"/>
    <property type="match status" value="1"/>
</dbReference>
<dbReference type="CDD" id="cd03471">
    <property type="entry name" value="Rieske_cytochrome_b6f"/>
    <property type="match status" value="1"/>
</dbReference>
<evidence type="ECO:0000256" key="13">
    <source>
        <dbReference type="ARBA" id="ARBA00023014"/>
    </source>
</evidence>
<dbReference type="PANTHER" id="PTHR10134">
    <property type="entry name" value="CYTOCHROME B-C1 COMPLEX SUBUNIT RIESKE, MITOCHONDRIAL"/>
    <property type="match status" value="1"/>
</dbReference>
<comment type="catalytic activity">
    <reaction evidence="17">
        <text>2 oxidized [plastocyanin] + a plastoquinol + 2 H(+)(in) = 2 reduced [plastocyanin] + a plastoquinone + 4 H(+)(out)</text>
        <dbReference type="Rhea" id="RHEA:22148"/>
        <dbReference type="Rhea" id="RHEA-COMP:9561"/>
        <dbReference type="Rhea" id="RHEA-COMP:9562"/>
        <dbReference type="Rhea" id="RHEA-COMP:10039"/>
        <dbReference type="Rhea" id="RHEA-COMP:10040"/>
        <dbReference type="ChEBI" id="CHEBI:15378"/>
        <dbReference type="ChEBI" id="CHEBI:17757"/>
        <dbReference type="ChEBI" id="CHEBI:29036"/>
        <dbReference type="ChEBI" id="CHEBI:49552"/>
        <dbReference type="ChEBI" id="CHEBI:62192"/>
        <dbReference type="EC" id="7.1.1.6"/>
    </reaction>
</comment>
<dbReference type="InterPro" id="IPR005805">
    <property type="entry name" value="Rieske_Fe-S_prot_C"/>
</dbReference>
<evidence type="ECO:0000256" key="9">
    <source>
        <dbReference type="ARBA" id="ARBA00022967"/>
    </source>
</evidence>
<evidence type="ECO:0000256" key="6">
    <source>
        <dbReference type="ARBA" id="ARBA00022714"/>
    </source>
</evidence>
<comment type="subcellular location">
    <subcellularLocation>
        <location evidence="1">Plastid</location>
        <location evidence="1">Chloroplast thylakoid membrane</location>
        <topology evidence="1">Single-pass membrane protein</topology>
    </subcellularLocation>
</comment>
<keyword evidence="7" id="KW-0479">Metal-binding</keyword>
<keyword evidence="6" id="KW-0001">2Fe-2S</keyword>
<evidence type="ECO:0000256" key="8">
    <source>
        <dbReference type="ARBA" id="ARBA00022946"/>
    </source>
</evidence>
<organism evidence="19">
    <name type="scientific">Aegilops tauschii</name>
    <name type="common">Tausch's goatgrass</name>
    <name type="synonym">Aegilops squarrosa</name>
    <dbReference type="NCBI Taxonomy" id="37682"/>
    <lineage>
        <taxon>Eukaryota</taxon>
        <taxon>Viridiplantae</taxon>
        <taxon>Streptophyta</taxon>
        <taxon>Embryophyta</taxon>
        <taxon>Tracheophyta</taxon>
        <taxon>Spermatophyta</taxon>
        <taxon>Magnoliopsida</taxon>
        <taxon>Liliopsida</taxon>
        <taxon>Poales</taxon>
        <taxon>Poaceae</taxon>
        <taxon>BOP clade</taxon>
        <taxon>Pooideae</taxon>
        <taxon>Triticodae</taxon>
        <taxon>Triticeae</taxon>
        <taxon>Triticinae</taxon>
        <taxon>Aegilops</taxon>
    </lineage>
</organism>
<comment type="cofactor">
    <cofactor evidence="16">
        <name>[2Fe-2S] cluster</name>
        <dbReference type="ChEBI" id="CHEBI:190135"/>
    </cofactor>
</comment>
<keyword evidence="15" id="KW-1015">Disulfide bond</keyword>
<keyword evidence="5" id="KW-0812">Transmembrane</keyword>
<evidence type="ECO:0000256" key="1">
    <source>
        <dbReference type="ARBA" id="ARBA00004581"/>
    </source>
</evidence>
<dbReference type="GO" id="GO:0009496">
    <property type="term" value="F:plastoquinol--plastocyanin reductase activity"/>
    <property type="evidence" value="ECO:0007669"/>
    <property type="project" value="UniProtKB-EC"/>
</dbReference>
<evidence type="ECO:0000256" key="15">
    <source>
        <dbReference type="ARBA" id="ARBA00023157"/>
    </source>
</evidence>
<keyword evidence="13" id="KW-0411">Iron-sulfur</keyword>
<protein>
    <recommendedName>
        <fullName evidence="3">plastoquinol--plastocyanin reductase</fullName>
        <ecNumber evidence="3">7.1.1.6</ecNumber>
    </recommendedName>
</protein>
<keyword evidence="10" id="KW-0249">Electron transport</keyword>
<evidence type="ECO:0000256" key="3">
    <source>
        <dbReference type="ARBA" id="ARBA00012952"/>
    </source>
</evidence>
<keyword evidence="8" id="KW-0809">Transit peptide</keyword>
<dbReference type="EC" id="7.1.1.6" evidence="3"/>
<evidence type="ECO:0000256" key="16">
    <source>
        <dbReference type="ARBA" id="ARBA00034078"/>
    </source>
</evidence>
<evidence type="ECO:0000256" key="17">
    <source>
        <dbReference type="ARBA" id="ARBA00047828"/>
    </source>
</evidence>
<evidence type="ECO:0000259" key="18">
    <source>
        <dbReference type="PROSITE" id="PS51296"/>
    </source>
</evidence>
<dbReference type="PRINTS" id="PR00162">
    <property type="entry name" value="RIESKE"/>
</dbReference>
<dbReference type="InterPro" id="IPR017941">
    <property type="entry name" value="Rieske_2Fe-2S"/>
</dbReference>
<comment type="similarity">
    <text evidence="2">Belongs to the Rieske iron-sulfur protein family.</text>
</comment>
<evidence type="ECO:0000256" key="12">
    <source>
        <dbReference type="ARBA" id="ARBA00023004"/>
    </source>
</evidence>
<evidence type="ECO:0000256" key="10">
    <source>
        <dbReference type="ARBA" id="ARBA00022982"/>
    </source>
</evidence>
<dbReference type="InterPro" id="IPR036922">
    <property type="entry name" value="Rieske_2Fe-2S_sf"/>
</dbReference>
<dbReference type="GO" id="GO:0009535">
    <property type="term" value="C:chloroplast thylakoid membrane"/>
    <property type="evidence" value="ECO:0007669"/>
    <property type="project" value="UniProtKB-SubCell"/>
</dbReference>
<evidence type="ECO:0000256" key="5">
    <source>
        <dbReference type="ARBA" id="ARBA00022692"/>
    </source>
</evidence>
<reference evidence="19" key="1">
    <citation type="submission" date="2015-06" db="UniProtKB">
        <authorList>
            <consortium name="EnsemblPlants"/>
        </authorList>
    </citation>
    <scope>IDENTIFICATION</scope>
</reference>
<evidence type="ECO:0000256" key="4">
    <source>
        <dbReference type="ARBA" id="ARBA00022448"/>
    </source>
</evidence>
<name>R7W2G6_AEGTA</name>
<dbReference type="GO" id="GO:0051537">
    <property type="term" value="F:2 iron, 2 sulfur cluster binding"/>
    <property type="evidence" value="ECO:0007669"/>
    <property type="project" value="UniProtKB-KW"/>
</dbReference>
<dbReference type="FunFam" id="2.102.10.10:FF:000007">
    <property type="entry name" value="Cytochrome b6-f complex iron-sulfur subunit"/>
    <property type="match status" value="1"/>
</dbReference>
<dbReference type="SUPFAM" id="SSF50022">
    <property type="entry name" value="ISP domain"/>
    <property type="match status" value="1"/>
</dbReference>
<dbReference type="AlphaFoldDB" id="R7W2G6"/>
<dbReference type="Pfam" id="PF00355">
    <property type="entry name" value="Rieske"/>
    <property type="match status" value="1"/>
</dbReference>
<keyword evidence="12" id="KW-0408">Iron</keyword>
<dbReference type="GO" id="GO:0046872">
    <property type="term" value="F:metal ion binding"/>
    <property type="evidence" value="ECO:0007669"/>
    <property type="project" value="UniProtKB-KW"/>
</dbReference>
<keyword evidence="11" id="KW-1133">Transmembrane helix</keyword>
<dbReference type="ExpressionAtlas" id="R7W2G6">
    <property type="expression patterns" value="baseline"/>
</dbReference>
<keyword evidence="4" id="KW-0813">Transport</keyword>
<proteinExistence type="inferred from homology"/>
<evidence type="ECO:0000313" key="19">
    <source>
        <dbReference type="EnsemblPlants" id="EMT01387"/>
    </source>
</evidence>
<evidence type="ECO:0000256" key="7">
    <source>
        <dbReference type="ARBA" id="ARBA00022723"/>
    </source>
</evidence>
<keyword evidence="14" id="KW-0472">Membrane</keyword>
<evidence type="ECO:0000256" key="14">
    <source>
        <dbReference type="ARBA" id="ARBA00023136"/>
    </source>
</evidence>
<dbReference type="InterPro" id="IPR014349">
    <property type="entry name" value="Rieske_Fe-S_prot"/>
</dbReference>
<dbReference type="PROSITE" id="PS51296">
    <property type="entry name" value="RIESKE"/>
    <property type="match status" value="1"/>
</dbReference>
<dbReference type="EnsemblPlants" id="EMT01387">
    <property type="protein sequence ID" value="EMT01387"/>
    <property type="gene ID" value="F775_20383"/>
</dbReference>